<feature type="binding site" evidence="15">
    <location>
        <position position="325"/>
    </location>
    <ligand>
        <name>FAD</name>
        <dbReference type="ChEBI" id="CHEBI:57692"/>
    </ligand>
</feature>
<name>A0A167Q675_CORFA</name>
<keyword evidence="12 16" id="KW-0408">Iron</keyword>
<dbReference type="EMBL" id="AZHB01000020">
    <property type="protein sequence ID" value="OAA57335.1"/>
    <property type="molecule type" value="Genomic_DNA"/>
</dbReference>
<dbReference type="InterPro" id="IPR039261">
    <property type="entry name" value="FNR_nucleotide-bd"/>
</dbReference>
<dbReference type="InterPro" id="IPR008333">
    <property type="entry name" value="Cbr1-like_FAD-bd_dom"/>
</dbReference>
<dbReference type="PRINTS" id="PR00406">
    <property type="entry name" value="CYTB5RDTASE"/>
</dbReference>
<keyword evidence="10" id="KW-1133">Transmembrane helix</keyword>
<evidence type="ECO:0000256" key="6">
    <source>
        <dbReference type="ARBA" id="ARBA00022692"/>
    </source>
</evidence>
<dbReference type="GO" id="GO:0005741">
    <property type="term" value="C:mitochondrial outer membrane"/>
    <property type="evidence" value="ECO:0007669"/>
    <property type="project" value="UniProtKB-SubCell"/>
</dbReference>
<feature type="domain" description="Cytochrome b5 heme-binding" evidence="17">
    <location>
        <begin position="15"/>
        <end position="66"/>
    </location>
</feature>
<evidence type="ECO:0000256" key="5">
    <source>
        <dbReference type="ARBA" id="ARBA00022630"/>
    </source>
</evidence>
<gene>
    <name evidence="19" type="ORF">ISF_07256</name>
</gene>
<dbReference type="InterPro" id="IPR017938">
    <property type="entry name" value="Riboflavin_synthase-like_b-brl"/>
</dbReference>
<dbReference type="SMART" id="SM01117">
    <property type="entry name" value="Cyt-b5"/>
    <property type="match status" value="1"/>
</dbReference>
<comment type="subcellular location">
    <subcellularLocation>
        <location evidence="2">Mitochondrion outer membrane</location>
        <topology evidence="2">Single-pass membrane protein</topology>
    </subcellularLocation>
</comment>
<organism evidence="19 20">
    <name type="scientific">Cordyceps fumosorosea (strain ARSEF 2679)</name>
    <name type="common">Isaria fumosorosea</name>
    <dbReference type="NCBI Taxonomy" id="1081104"/>
    <lineage>
        <taxon>Eukaryota</taxon>
        <taxon>Fungi</taxon>
        <taxon>Dikarya</taxon>
        <taxon>Ascomycota</taxon>
        <taxon>Pezizomycotina</taxon>
        <taxon>Sordariomycetes</taxon>
        <taxon>Hypocreomycetidae</taxon>
        <taxon>Hypocreales</taxon>
        <taxon>Cordycipitaceae</taxon>
        <taxon>Cordyceps</taxon>
    </lineage>
</organism>
<evidence type="ECO:0000313" key="20">
    <source>
        <dbReference type="Proteomes" id="UP000076744"/>
    </source>
</evidence>
<dbReference type="SUPFAM" id="SSF63380">
    <property type="entry name" value="Riboflavin synthase domain-like"/>
    <property type="match status" value="1"/>
</dbReference>
<comment type="cofactor">
    <cofactor evidence="1 15">
        <name>FAD</name>
        <dbReference type="ChEBI" id="CHEBI:57692"/>
    </cofactor>
</comment>
<dbReference type="AlphaFoldDB" id="A0A167Q675"/>
<comment type="caution">
    <text evidence="19">The sequence shown here is derived from an EMBL/GenBank/DDBJ whole genome shotgun (WGS) entry which is preliminary data.</text>
</comment>
<dbReference type="Pfam" id="PF00173">
    <property type="entry name" value="Cyt-b5"/>
    <property type="match status" value="1"/>
</dbReference>
<evidence type="ECO:0000313" key="19">
    <source>
        <dbReference type="EMBL" id="OAA57335.1"/>
    </source>
</evidence>
<evidence type="ECO:0000256" key="1">
    <source>
        <dbReference type="ARBA" id="ARBA00001974"/>
    </source>
</evidence>
<accession>A0A167Q675</accession>
<dbReference type="PANTHER" id="PTHR19370">
    <property type="entry name" value="NADH-CYTOCHROME B5 REDUCTASE"/>
    <property type="match status" value="1"/>
</dbReference>
<comment type="similarity">
    <text evidence="16">Belongs to the cytochrome b5 family.</text>
</comment>
<keyword evidence="20" id="KW-1185">Reference proteome</keyword>
<dbReference type="SUPFAM" id="SSF55856">
    <property type="entry name" value="Cytochrome b5-like heme/steroid binding domain"/>
    <property type="match status" value="1"/>
</dbReference>
<dbReference type="STRING" id="1081104.A0A167Q675"/>
<dbReference type="Pfam" id="PF00970">
    <property type="entry name" value="FAD_binding_6"/>
    <property type="match status" value="1"/>
</dbReference>
<proteinExistence type="inferred from homology"/>
<reference evidence="19 20" key="1">
    <citation type="journal article" date="2016" name="Genome Biol. Evol.">
        <title>Divergent and convergent evolution of fungal pathogenicity.</title>
        <authorList>
            <person name="Shang Y."/>
            <person name="Xiao G."/>
            <person name="Zheng P."/>
            <person name="Cen K."/>
            <person name="Zhan S."/>
            <person name="Wang C."/>
        </authorList>
    </citation>
    <scope>NUCLEOTIDE SEQUENCE [LARGE SCALE GENOMIC DNA]</scope>
    <source>
        <strain evidence="19 20">ARSEF 2679</strain>
    </source>
</reference>
<evidence type="ECO:0000256" key="15">
    <source>
        <dbReference type="PIRSR" id="PIRSR601834-1"/>
    </source>
</evidence>
<evidence type="ECO:0000256" key="11">
    <source>
        <dbReference type="ARBA" id="ARBA00023002"/>
    </source>
</evidence>
<dbReference type="Proteomes" id="UP000076744">
    <property type="component" value="Unassembled WGS sequence"/>
</dbReference>
<dbReference type="OrthoDB" id="432685at2759"/>
<keyword evidence="8" id="KW-0496">Mitochondrion</keyword>
<evidence type="ECO:0000259" key="18">
    <source>
        <dbReference type="PROSITE" id="PS51384"/>
    </source>
</evidence>
<evidence type="ECO:0000256" key="4">
    <source>
        <dbReference type="ARBA" id="ARBA00022617"/>
    </source>
</evidence>
<dbReference type="GeneID" id="30023548"/>
<dbReference type="PROSITE" id="PS51384">
    <property type="entry name" value="FAD_FR"/>
    <property type="match status" value="1"/>
</dbReference>
<dbReference type="Gene3D" id="2.40.30.10">
    <property type="entry name" value="Translation factors"/>
    <property type="match status" value="1"/>
</dbReference>
<protein>
    <submittedName>
        <fullName evidence="19">Riboflavin synthase-like beta-barrel</fullName>
    </submittedName>
</protein>
<feature type="binding site" evidence="15">
    <location>
        <position position="273"/>
    </location>
    <ligand>
        <name>FAD</name>
        <dbReference type="ChEBI" id="CHEBI:57692"/>
    </ligand>
</feature>
<feature type="binding site" evidence="15">
    <location>
        <position position="284"/>
    </location>
    <ligand>
        <name>FAD</name>
        <dbReference type="ChEBI" id="CHEBI:57692"/>
    </ligand>
</feature>
<keyword evidence="14" id="KW-0472">Membrane</keyword>
<dbReference type="CDD" id="cd06183">
    <property type="entry name" value="cyt_b5_reduct_like"/>
    <property type="match status" value="1"/>
</dbReference>
<evidence type="ECO:0000256" key="12">
    <source>
        <dbReference type="ARBA" id="ARBA00023004"/>
    </source>
</evidence>
<dbReference type="InterPro" id="IPR001199">
    <property type="entry name" value="Cyt_B5-like_heme/steroid-bd"/>
</dbReference>
<dbReference type="GO" id="GO:0020037">
    <property type="term" value="F:heme binding"/>
    <property type="evidence" value="ECO:0007669"/>
    <property type="project" value="UniProtKB-UniRule"/>
</dbReference>
<dbReference type="GO" id="GO:0005783">
    <property type="term" value="C:endoplasmic reticulum"/>
    <property type="evidence" value="ECO:0007669"/>
    <property type="project" value="TreeGrafter"/>
</dbReference>
<keyword evidence="4 16" id="KW-0349">Heme</keyword>
<evidence type="ECO:0000256" key="7">
    <source>
        <dbReference type="ARBA" id="ARBA00022723"/>
    </source>
</evidence>
<dbReference type="InterPro" id="IPR001834">
    <property type="entry name" value="CBR-like"/>
</dbReference>
<comment type="similarity">
    <text evidence="3">Belongs to the flavoprotein pyridine nucleotide cytochrome reductase family.</text>
</comment>
<sequence length="449" mass="49001">MEYDTRQVAEHKVAIYNVTKYLEDHPGGAEVLAEAAGTDATEAFDNAGHSEDAFDIMESFQIGSLKGYKKKPQRKAITVTPAPTTEKPTSSKTHALVSRLGSFGLFSLAVTGVYLGTRHYGPPTPRWVLSVLNNETPGRHGFGFTKGLLAGAGIFAVVDALLAQHFARLTLQSSKSFTSYPAHMKVPEPVREDTLLQRGLLDPARYSPLPLRAKTRLSRNVYRFTFSLPTTETVLGLPIGQHVAIKADVAGESVSRSYTPVSNNADRGVLELVVKVYPDGALTSGYLAGLAVGDEVRFRGPKGAMRYARGLARRIGMVAGGTGITPLFQVIRAVCEDDRDLTQISLVYANRTEEDILLRKELDAFARRYPKQFKVWYLLDKPPAEGWEYGTGYCTQEVIAEKLPAASADTKMMLCGPPGLVSAAKNAMLNMGFEKPGAMSKMTDQIFLF</sequence>
<keyword evidence="5 15" id="KW-0285">Flavoprotein</keyword>
<keyword evidence="11" id="KW-0560">Oxidoreductase</keyword>
<dbReference type="PANTHER" id="PTHR19370:SF178">
    <property type="entry name" value="CYTOCHROME-B5 REDUCTASE"/>
    <property type="match status" value="1"/>
</dbReference>
<evidence type="ECO:0000256" key="16">
    <source>
        <dbReference type="RuleBase" id="RU362121"/>
    </source>
</evidence>
<evidence type="ECO:0000259" key="17">
    <source>
        <dbReference type="PROSITE" id="PS50255"/>
    </source>
</evidence>
<dbReference type="FunFam" id="3.40.50.80:FF:000019">
    <property type="entry name" value="NADH-cytochrome b5 reductase"/>
    <property type="match status" value="1"/>
</dbReference>
<dbReference type="RefSeq" id="XP_018702137.1">
    <property type="nucleotide sequence ID" value="XM_018850859.1"/>
</dbReference>
<dbReference type="InterPro" id="IPR018506">
    <property type="entry name" value="Cyt_B5_heme-BS"/>
</dbReference>
<keyword evidence="7 16" id="KW-0479">Metal-binding</keyword>
<dbReference type="GO" id="GO:0046872">
    <property type="term" value="F:metal ion binding"/>
    <property type="evidence" value="ECO:0007669"/>
    <property type="project" value="UniProtKB-UniRule"/>
</dbReference>
<feature type="binding site" evidence="15">
    <location>
        <position position="256"/>
    </location>
    <ligand>
        <name>FAD</name>
        <dbReference type="ChEBI" id="CHEBI:57692"/>
    </ligand>
</feature>
<keyword evidence="13" id="KW-0520">NAD</keyword>
<dbReference type="PROSITE" id="PS50255">
    <property type="entry name" value="CYTOCHROME_B5_2"/>
    <property type="match status" value="1"/>
</dbReference>
<evidence type="ECO:0000256" key="8">
    <source>
        <dbReference type="ARBA" id="ARBA00022787"/>
    </source>
</evidence>
<dbReference type="SUPFAM" id="SSF52343">
    <property type="entry name" value="Ferredoxin reductase-like, C-terminal NADP-linked domain"/>
    <property type="match status" value="1"/>
</dbReference>
<dbReference type="PRINTS" id="PR00363">
    <property type="entry name" value="CYTOCHROMEB5"/>
</dbReference>
<dbReference type="InterPro" id="IPR001709">
    <property type="entry name" value="Flavoprot_Pyr_Nucl_cyt_Rdtase"/>
</dbReference>
<dbReference type="PROSITE" id="PS00191">
    <property type="entry name" value="CYTOCHROME_B5_1"/>
    <property type="match status" value="1"/>
</dbReference>
<dbReference type="GO" id="GO:0016491">
    <property type="term" value="F:oxidoreductase activity"/>
    <property type="evidence" value="ECO:0007669"/>
    <property type="project" value="UniProtKB-KW"/>
</dbReference>
<evidence type="ECO:0000256" key="13">
    <source>
        <dbReference type="ARBA" id="ARBA00023027"/>
    </source>
</evidence>
<evidence type="ECO:0000256" key="9">
    <source>
        <dbReference type="ARBA" id="ARBA00022827"/>
    </source>
</evidence>
<evidence type="ECO:0000256" key="10">
    <source>
        <dbReference type="ARBA" id="ARBA00022989"/>
    </source>
</evidence>
<keyword evidence="9 15" id="KW-0274">FAD</keyword>
<feature type="binding site" evidence="15">
    <location>
        <position position="258"/>
    </location>
    <ligand>
        <name>FAD</name>
        <dbReference type="ChEBI" id="CHEBI:57692"/>
    </ligand>
</feature>
<dbReference type="Gene3D" id="3.10.120.10">
    <property type="entry name" value="Cytochrome b5-like heme/steroid binding domain"/>
    <property type="match status" value="1"/>
</dbReference>
<dbReference type="PRINTS" id="PR00371">
    <property type="entry name" value="FPNCR"/>
</dbReference>
<evidence type="ECO:0000256" key="14">
    <source>
        <dbReference type="ARBA" id="ARBA00023136"/>
    </source>
</evidence>
<keyword evidence="8" id="KW-1000">Mitochondrion outer membrane</keyword>
<keyword evidence="6" id="KW-0812">Transmembrane</keyword>
<dbReference type="InterPro" id="IPR036400">
    <property type="entry name" value="Cyt_B5-like_heme/steroid_sf"/>
</dbReference>
<feature type="binding site" evidence="15">
    <location>
        <position position="275"/>
    </location>
    <ligand>
        <name>FAD</name>
        <dbReference type="ChEBI" id="CHEBI:57692"/>
    </ligand>
</feature>
<feature type="domain" description="FAD-binding FR-type" evidence="18">
    <location>
        <begin position="204"/>
        <end position="308"/>
    </location>
</feature>
<evidence type="ECO:0000256" key="3">
    <source>
        <dbReference type="ARBA" id="ARBA00006105"/>
    </source>
</evidence>
<dbReference type="Pfam" id="PF00175">
    <property type="entry name" value="NAD_binding_1"/>
    <property type="match status" value="1"/>
</dbReference>
<dbReference type="InterPro" id="IPR001433">
    <property type="entry name" value="OxRdtase_FAD/NAD-bd"/>
</dbReference>
<evidence type="ECO:0000256" key="2">
    <source>
        <dbReference type="ARBA" id="ARBA00004572"/>
    </source>
</evidence>
<dbReference type="Gene3D" id="3.40.50.80">
    <property type="entry name" value="Nucleotide-binding domain of ferredoxin-NADP reductase (FNR) module"/>
    <property type="match status" value="1"/>
</dbReference>
<dbReference type="InterPro" id="IPR017927">
    <property type="entry name" value="FAD-bd_FR_type"/>
</dbReference>